<protein>
    <submittedName>
        <fullName evidence="4">Uncharacterized protein</fullName>
    </submittedName>
</protein>
<dbReference type="AlphaFoldDB" id="A0A183M5I1"/>
<dbReference type="STRING" id="48269.A0A183M5I1"/>
<name>A0A183M5I1_9TREM</name>
<dbReference type="PANTHER" id="PTHR24092:SF150">
    <property type="entry name" value="PHOSPHOLIPID-TRANSPORTING ATPASE"/>
    <property type="match status" value="1"/>
</dbReference>
<dbReference type="EMBL" id="UZAI01006282">
    <property type="protein sequence ID" value="VDO94681.1"/>
    <property type="molecule type" value="Genomic_DNA"/>
</dbReference>
<organism evidence="4 5">
    <name type="scientific">Schistosoma margrebowiei</name>
    <dbReference type="NCBI Taxonomy" id="48269"/>
    <lineage>
        <taxon>Eukaryota</taxon>
        <taxon>Metazoa</taxon>
        <taxon>Spiralia</taxon>
        <taxon>Lophotrochozoa</taxon>
        <taxon>Platyhelminthes</taxon>
        <taxon>Trematoda</taxon>
        <taxon>Digenea</taxon>
        <taxon>Strigeidida</taxon>
        <taxon>Schistosomatoidea</taxon>
        <taxon>Schistosomatidae</taxon>
        <taxon>Schistosoma</taxon>
    </lineage>
</organism>
<evidence type="ECO:0000313" key="4">
    <source>
        <dbReference type="EMBL" id="VDO94681.1"/>
    </source>
</evidence>
<dbReference type="GO" id="GO:0045332">
    <property type="term" value="P:phospholipid translocation"/>
    <property type="evidence" value="ECO:0007669"/>
    <property type="project" value="TreeGrafter"/>
</dbReference>
<proteinExistence type="predicted"/>
<accession>A0A183M5I1</accession>
<dbReference type="GO" id="GO:0005802">
    <property type="term" value="C:trans-Golgi network"/>
    <property type="evidence" value="ECO:0007669"/>
    <property type="project" value="TreeGrafter"/>
</dbReference>
<dbReference type="InterPro" id="IPR023298">
    <property type="entry name" value="ATPase_P-typ_TM_dom_sf"/>
</dbReference>
<dbReference type="PANTHER" id="PTHR24092">
    <property type="entry name" value="PROBABLE PHOSPHOLIPID-TRANSPORTING ATPASE"/>
    <property type="match status" value="1"/>
</dbReference>
<dbReference type="InterPro" id="IPR032630">
    <property type="entry name" value="P_typ_ATPase_c"/>
</dbReference>
<evidence type="ECO:0000256" key="3">
    <source>
        <dbReference type="ARBA" id="ARBA00022842"/>
    </source>
</evidence>
<dbReference type="SUPFAM" id="SSF81665">
    <property type="entry name" value="Calcium ATPase, transmembrane domain M"/>
    <property type="match status" value="1"/>
</dbReference>
<keyword evidence="3" id="KW-0460">Magnesium</keyword>
<sequence length="153" mass="16884">MPDFSASAGILSGRAASQLLAAHVGVGISGMEGRQAACASDYAIAQFRFLNKLLLVHGAWNYNRLTKLILYSFYKNVCLYLIQFWFAILSGFSGQIVFERWSIGLYNVIFTAAPPMALGLFDRSCSVNNCLKYPELYKDTQASASFNPKVSLC</sequence>
<dbReference type="GO" id="GO:0005886">
    <property type="term" value="C:plasma membrane"/>
    <property type="evidence" value="ECO:0007669"/>
    <property type="project" value="TreeGrafter"/>
</dbReference>
<dbReference type="Pfam" id="PF16212">
    <property type="entry name" value="PhoLip_ATPase_C"/>
    <property type="match status" value="1"/>
</dbReference>
<evidence type="ECO:0000256" key="2">
    <source>
        <dbReference type="ARBA" id="ARBA00022723"/>
    </source>
</evidence>
<keyword evidence="2" id="KW-0479">Metal-binding</keyword>
<dbReference type="GO" id="GO:0140326">
    <property type="term" value="F:ATPase-coupled intramembrane lipid transporter activity"/>
    <property type="evidence" value="ECO:0007669"/>
    <property type="project" value="TreeGrafter"/>
</dbReference>
<dbReference type="Proteomes" id="UP000277204">
    <property type="component" value="Unassembled WGS sequence"/>
</dbReference>
<gene>
    <name evidence="4" type="ORF">SMRZ_LOCUS11306</name>
</gene>
<dbReference type="GO" id="GO:0046872">
    <property type="term" value="F:metal ion binding"/>
    <property type="evidence" value="ECO:0007669"/>
    <property type="project" value="UniProtKB-KW"/>
</dbReference>
<evidence type="ECO:0000313" key="5">
    <source>
        <dbReference type="Proteomes" id="UP000277204"/>
    </source>
</evidence>
<keyword evidence="5" id="KW-1185">Reference proteome</keyword>
<evidence type="ECO:0000256" key="1">
    <source>
        <dbReference type="ARBA" id="ARBA00004141"/>
    </source>
</evidence>
<reference evidence="4 5" key="1">
    <citation type="submission" date="2018-11" db="EMBL/GenBank/DDBJ databases">
        <authorList>
            <consortium name="Pathogen Informatics"/>
        </authorList>
    </citation>
    <scope>NUCLEOTIDE SEQUENCE [LARGE SCALE GENOMIC DNA]</scope>
    <source>
        <strain evidence="4 5">Zambia</strain>
    </source>
</reference>
<comment type="subcellular location">
    <subcellularLocation>
        <location evidence="1">Membrane</location>
        <topology evidence="1">Multi-pass membrane protein</topology>
    </subcellularLocation>
</comment>